<dbReference type="GO" id="GO:0007020">
    <property type="term" value="P:microtubule nucleation"/>
    <property type="evidence" value="ECO:0007669"/>
    <property type="project" value="TreeGrafter"/>
</dbReference>
<reference evidence="1 2" key="1">
    <citation type="submission" date="2018-10" db="EMBL/GenBank/DDBJ databases">
        <authorList>
            <person name="Ekblom R."/>
            <person name="Jareborg N."/>
        </authorList>
    </citation>
    <scope>NUCLEOTIDE SEQUENCE [LARGE SCALE GENOMIC DNA]</scope>
    <source>
        <tissue evidence="1">Muscle</tissue>
    </source>
</reference>
<name>A0A9X9M5G7_GULGU</name>
<organism evidence="1 2">
    <name type="scientific">Gulo gulo</name>
    <name type="common">Wolverine</name>
    <name type="synonym">Gluton</name>
    <dbReference type="NCBI Taxonomy" id="48420"/>
    <lineage>
        <taxon>Eukaryota</taxon>
        <taxon>Metazoa</taxon>
        <taxon>Chordata</taxon>
        <taxon>Craniata</taxon>
        <taxon>Vertebrata</taxon>
        <taxon>Euteleostomi</taxon>
        <taxon>Mammalia</taxon>
        <taxon>Eutheria</taxon>
        <taxon>Laurasiatheria</taxon>
        <taxon>Carnivora</taxon>
        <taxon>Caniformia</taxon>
        <taxon>Musteloidea</taxon>
        <taxon>Mustelidae</taxon>
        <taxon>Guloninae</taxon>
        <taxon>Gulo</taxon>
    </lineage>
</organism>
<dbReference type="InterPro" id="IPR028346">
    <property type="entry name" value="HAUS2"/>
</dbReference>
<dbReference type="GO" id="GO:0051225">
    <property type="term" value="P:spindle assembly"/>
    <property type="evidence" value="ECO:0007669"/>
    <property type="project" value="InterPro"/>
</dbReference>
<dbReference type="AlphaFoldDB" id="A0A9X9M5G7"/>
<gene>
    <name evidence="1" type="ORF">BN2614_LOCUS3</name>
</gene>
<comment type="caution">
    <text evidence="1">The sequence shown here is derived from an EMBL/GenBank/DDBJ whole genome shotgun (WGS) entry which is preliminary data.</text>
</comment>
<dbReference type="EMBL" id="CYRY02043086">
    <property type="protein sequence ID" value="VCX37224.1"/>
    <property type="molecule type" value="Genomic_DNA"/>
</dbReference>
<protein>
    <recommendedName>
        <fullName evidence="3">HAUS augmin-like complex subunit 2</fullName>
    </recommendedName>
</protein>
<feature type="non-terminal residue" evidence="1">
    <location>
        <position position="1"/>
    </location>
</feature>
<dbReference type="Pfam" id="PF15003">
    <property type="entry name" value="HAUS2"/>
    <property type="match status" value="1"/>
</dbReference>
<evidence type="ECO:0000313" key="1">
    <source>
        <dbReference type="EMBL" id="VCX37224.1"/>
    </source>
</evidence>
<dbReference type="GO" id="GO:0007098">
    <property type="term" value="P:centrosome cycle"/>
    <property type="evidence" value="ECO:0007669"/>
    <property type="project" value="InterPro"/>
</dbReference>
<dbReference type="PANTHER" id="PTHR16039">
    <property type="entry name" value="HAUS AUGMIN-LIKE COMPLEX SUBUNIT 2"/>
    <property type="match status" value="1"/>
</dbReference>
<dbReference type="GO" id="GO:0005813">
    <property type="term" value="C:centrosome"/>
    <property type="evidence" value="ECO:0007669"/>
    <property type="project" value="TreeGrafter"/>
</dbReference>
<sequence>ASTRAETPSDVIDPRRAVAVRSTHSSREPGRCVPAMAAANPCDPASAPSAAGLLLGHLVASGVVTQEMLNISKKSASYFANFSRLQQITDIQAEIYQKNLEIELLRLEKDTADVVHPSFLAQKCHTLQSMNNHLEAVLKEKRSLRQRLLKPTCQENLPIEAVYHSCMVHLLELAVTFIERLENHLETIKNIPHLDENLKKMSMALAKMDMLVTETEELAENILKWREQQKEVSSSIPRILAEENYLHKHDVVMPSLPFTSKVHVQTVNAK</sequence>
<dbReference type="InterPro" id="IPR026242">
    <property type="entry name" value="HAUS2_metazoa"/>
</dbReference>
<proteinExistence type="predicted"/>
<accession>A0A9X9M5G7</accession>
<dbReference type="GO" id="GO:0070652">
    <property type="term" value="C:HAUS complex"/>
    <property type="evidence" value="ECO:0007669"/>
    <property type="project" value="InterPro"/>
</dbReference>
<evidence type="ECO:0008006" key="3">
    <source>
        <dbReference type="Google" id="ProtNLM"/>
    </source>
</evidence>
<dbReference type="Proteomes" id="UP000269945">
    <property type="component" value="Unassembled WGS sequence"/>
</dbReference>
<evidence type="ECO:0000313" key="2">
    <source>
        <dbReference type="Proteomes" id="UP000269945"/>
    </source>
</evidence>
<dbReference type="PRINTS" id="PR02088">
    <property type="entry name" value="HAUSAUGMINL2"/>
</dbReference>
<dbReference type="PANTHER" id="PTHR16039:SF1">
    <property type="entry name" value="HAUS AUGMIN-LIKE COMPLEX SUBUNIT 2"/>
    <property type="match status" value="1"/>
</dbReference>
<dbReference type="GO" id="GO:1990498">
    <property type="term" value="C:mitotic spindle microtubule"/>
    <property type="evidence" value="ECO:0007669"/>
    <property type="project" value="TreeGrafter"/>
</dbReference>
<keyword evidence="2" id="KW-1185">Reference proteome</keyword>